<evidence type="ECO:0000313" key="8">
    <source>
        <dbReference type="Proteomes" id="UP000027920"/>
    </source>
</evidence>
<dbReference type="Gene3D" id="1.20.5.500">
    <property type="entry name" value="Single helix bin"/>
    <property type="match status" value="1"/>
</dbReference>
<dbReference type="HOGENOM" id="CLU_145563_0_2_1"/>
<proteinExistence type="inferred from homology"/>
<dbReference type="Pfam" id="PF04568">
    <property type="entry name" value="IATP"/>
    <property type="match status" value="1"/>
</dbReference>
<dbReference type="InterPro" id="IPR007648">
    <property type="entry name" value="ATPase_inhibitor_mt"/>
</dbReference>
<comment type="caution">
    <text evidence="7">The sequence shown here is derived from an EMBL/GenBank/DDBJ whole genome shotgun (WGS) entry which is preliminary data.</text>
</comment>
<dbReference type="GO" id="GO:0005739">
    <property type="term" value="C:mitochondrion"/>
    <property type="evidence" value="ECO:0007669"/>
    <property type="project" value="UniProtKB-SubCell"/>
</dbReference>
<dbReference type="VEuPathDB" id="FungiDB:A1O9_00268"/>
<gene>
    <name evidence="7" type="ORF">A1O9_00268</name>
</gene>
<sequence>MLRTQAIKLARAAPAVRRSFSSVAMRAAEGDTGATRPGGVASSDAFTRREQASEAKYIRDKELESIKKLKEKLEAQREHLNKLDQHIKEMENERSGGEHH</sequence>
<dbReference type="GeneID" id="25275220"/>
<organism evidence="7 8">
    <name type="scientific">Exophiala aquamarina CBS 119918</name>
    <dbReference type="NCBI Taxonomy" id="1182545"/>
    <lineage>
        <taxon>Eukaryota</taxon>
        <taxon>Fungi</taxon>
        <taxon>Dikarya</taxon>
        <taxon>Ascomycota</taxon>
        <taxon>Pezizomycotina</taxon>
        <taxon>Eurotiomycetes</taxon>
        <taxon>Chaetothyriomycetidae</taxon>
        <taxon>Chaetothyriales</taxon>
        <taxon>Herpotrichiellaceae</taxon>
        <taxon>Exophiala</taxon>
    </lineage>
</organism>
<dbReference type="Proteomes" id="UP000027920">
    <property type="component" value="Unassembled WGS sequence"/>
</dbReference>
<comment type="function">
    <text evidence="4">Inhibits the enzyme activity of ATPase.</text>
</comment>
<dbReference type="STRING" id="1182545.A0A072PR27"/>
<name>A0A072PR27_9EURO</name>
<evidence type="ECO:0000256" key="6">
    <source>
        <dbReference type="SAM" id="MobiDB-lite"/>
    </source>
</evidence>
<accession>A0A072PR27</accession>
<reference evidence="7 8" key="1">
    <citation type="submission" date="2013-03" db="EMBL/GenBank/DDBJ databases">
        <title>The Genome Sequence of Exophiala aquamarina CBS 119918.</title>
        <authorList>
            <consortium name="The Broad Institute Genomics Platform"/>
            <person name="Cuomo C."/>
            <person name="de Hoog S."/>
            <person name="Gorbushina A."/>
            <person name="Walker B."/>
            <person name="Young S.K."/>
            <person name="Zeng Q."/>
            <person name="Gargeya S."/>
            <person name="Fitzgerald M."/>
            <person name="Haas B."/>
            <person name="Abouelleil A."/>
            <person name="Allen A.W."/>
            <person name="Alvarado L."/>
            <person name="Arachchi H.M."/>
            <person name="Berlin A.M."/>
            <person name="Chapman S.B."/>
            <person name="Gainer-Dewar J."/>
            <person name="Goldberg J."/>
            <person name="Griggs A."/>
            <person name="Gujja S."/>
            <person name="Hansen M."/>
            <person name="Howarth C."/>
            <person name="Imamovic A."/>
            <person name="Ireland A."/>
            <person name="Larimer J."/>
            <person name="McCowan C."/>
            <person name="Murphy C."/>
            <person name="Pearson M."/>
            <person name="Poon T.W."/>
            <person name="Priest M."/>
            <person name="Roberts A."/>
            <person name="Saif S."/>
            <person name="Shea T."/>
            <person name="Sisk P."/>
            <person name="Sykes S."/>
            <person name="Wortman J."/>
            <person name="Nusbaum C."/>
            <person name="Birren B."/>
        </authorList>
    </citation>
    <scope>NUCLEOTIDE SEQUENCE [LARGE SCALE GENOMIC DNA]</scope>
    <source>
        <strain evidence="7 8">CBS 119918</strain>
    </source>
</reference>
<evidence type="ECO:0000256" key="5">
    <source>
        <dbReference type="SAM" id="Coils"/>
    </source>
</evidence>
<feature type="coiled-coil region" evidence="5">
    <location>
        <begin position="59"/>
        <end position="93"/>
    </location>
</feature>
<keyword evidence="5" id="KW-0175">Coiled coil</keyword>
<comment type="similarity">
    <text evidence="2 4">Belongs to the ATPase inhibitor family.</text>
</comment>
<dbReference type="EMBL" id="AMGV01000001">
    <property type="protein sequence ID" value="KEF62296.1"/>
    <property type="molecule type" value="Genomic_DNA"/>
</dbReference>
<protein>
    <recommendedName>
        <fullName evidence="4">ATPase inhibitor, mitochondrial</fullName>
    </recommendedName>
</protein>
<evidence type="ECO:0000256" key="4">
    <source>
        <dbReference type="RuleBase" id="RU368087"/>
    </source>
</evidence>
<evidence type="ECO:0000313" key="7">
    <source>
        <dbReference type="EMBL" id="KEF62296.1"/>
    </source>
</evidence>
<comment type="subcellular location">
    <subcellularLocation>
        <location evidence="1">Mitochondrion</location>
    </subcellularLocation>
</comment>
<evidence type="ECO:0000256" key="3">
    <source>
        <dbReference type="ARBA" id="ARBA00023128"/>
    </source>
</evidence>
<dbReference type="GO" id="GO:0042030">
    <property type="term" value="F:ATPase inhibitor activity"/>
    <property type="evidence" value="ECO:0007669"/>
    <property type="project" value="InterPro"/>
</dbReference>
<keyword evidence="3" id="KW-0496">Mitochondrion</keyword>
<evidence type="ECO:0000256" key="1">
    <source>
        <dbReference type="ARBA" id="ARBA00004173"/>
    </source>
</evidence>
<evidence type="ECO:0000256" key="2">
    <source>
        <dbReference type="ARBA" id="ARBA00010901"/>
    </source>
</evidence>
<dbReference type="RefSeq" id="XP_013264886.1">
    <property type="nucleotide sequence ID" value="XM_013409432.1"/>
</dbReference>
<keyword evidence="8" id="KW-1185">Reference proteome</keyword>
<dbReference type="OrthoDB" id="5532350at2759"/>
<feature type="region of interest" description="Disordered" evidence="6">
    <location>
        <begin position="27"/>
        <end position="47"/>
    </location>
</feature>
<dbReference type="AlphaFoldDB" id="A0A072PR27"/>